<accession>A0A0C9VGJ0</accession>
<organism evidence="1 2">
    <name type="scientific">Sphaerobolus stellatus (strain SS14)</name>
    <dbReference type="NCBI Taxonomy" id="990650"/>
    <lineage>
        <taxon>Eukaryota</taxon>
        <taxon>Fungi</taxon>
        <taxon>Dikarya</taxon>
        <taxon>Basidiomycota</taxon>
        <taxon>Agaricomycotina</taxon>
        <taxon>Agaricomycetes</taxon>
        <taxon>Phallomycetidae</taxon>
        <taxon>Geastrales</taxon>
        <taxon>Sphaerobolaceae</taxon>
        <taxon>Sphaerobolus</taxon>
    </lineage>
</organism>
<name>A0A0C9VGJ0_SPHS4</name>
<protein>
    <submittedName>
        <fullName evidence="1">Uncharacterized protein</fullName>
    </submittedName>
</protein>
<dbReference type="AlphaFoldDB" id="A0A0C9VGJ0"/>
<evidence type="ECO:0000313" key="2">
    <source>
        <dbReference type="Proteomes" id="UP000054279"/>
    </source>
</evidence>
<sequence length="199" mass="22232">MMFDFREETLERCPPEALRLTEQLNKILWQLDDSEARRRPEKPVAAAAPSSVNLGSPAVLGRESQTVDVPLEEVLAQYNTRYSDSINADLTCPKQLMIEQAASIKAYLLSRIRWLTITPSNLSILLPAGTDTTMPNLESLKIVASARSNKVEELLDIGTLTSEMLSALDVRTAQAESLLIMGQRIFQEMPQLSCQTIRR</sequence>
<dbReference type="EMBL" id="KN837178">
    <property type="protein sequence ID" value="KIJ36451.1"/>
    <property type="molecule type" value="Genomic_DNA"/>
</dbReference>
<dbReference type="Proteomes" id="UP000054279">
    <property type="component" value="Unassembled WGS sequence"/>
</dbReference>
<evidence type="ECO:0000313" key="1">
    <source>
        <dbReference type="EMBL" id="KIJ36451.1"/>
    </source>
</evidence>
<gene>
    <name evidence="1" type="ORF">M422DRAFT_261195</name>
</gene>
<keyword evidence="2" id="KW-1185">Reference proteome</keyword>
<reference evidence="1 2" key="1">
    <citation type="submission" date="2014-06" db="EMBL/GenBank/DDBJ databases">
        <title>Evolutionary Origins and Diversification of the Mycorrhizal Mutualists.</title>
        <authorList>
            <consortium name="DOE Joint Genome Institute"/>
            <consortium name="Mycorrhizal Genomics Consortium"/>
            <person name="Kohler A."/>
            <person name="Kuo A."/>
            <person name="Nagy L.G."/>
            <person name="Floudas D."/>
            <person name="Copeland A."/>
            <person name="Barry K.W."/>
            <person name="Cichocki N."/>
            <person name="Veneault-Fourrey C."/>
            <person name="LaButti K."/>
            <person name="Lindquist E.A."/>
            <person name="Lipzen A."/>
            <person name="Lundell T."/>
            <person name="Morin E."/>
            <person name="Murat C."/>
            <person name="Riley R."/>
            <person name="Ohm R."/>
            <person name="Sun H."/>
            <person name="Tunlid A."/>
            <person name="Henrissat B."/>
            <person name="Grigoriev I.V."/>
            <person name="Hibbett D.S."/>
            <person name="Martin F."/>
        </authorList>
    </citation>
    <scope>NUCLEOTIDE SEQUENCE [LARGE SCALE GENOMIC DNA]</scope>
    <source>
        <strain evidence="1 2">SS14</strain>
    </source>
</reference>
<dbReference type="HOGENOM" id="CLU_1372967_0_0_1"/>
<proteinExistence type="predicted"/>